<name>A0A327YMQ9_9FLAO</name>
<evidence type="ECO:0000256" key="4">
    <source>
        <dbReference type="ARBA" id="ARBA00022692"/>
    </source>
</evidence>
<evidence type="ECO:0000313" key="10">
    <source>
        <dbReference type="Proteomes" id="UP000249620"/>
    </source>
</evidence>
<dbReference type="EMBL" id="QLMI01000006">
    <property type="protein sequence ID" value="RAK20985.1"/>
    <property type="molecule type" value="Genomic_DNA"/>
</dbReference>
<evidence type="ECO:0000256" key="7">
    <source>
        <dbReference type="ARBA" id="ARBA00023237"/>
    </source>
</evidence>
<comment type="subcellular location">
    <subcellularLocation>
        <location evidence="1">Cell outer membrane</location>
        <topology evidence="1">Multi-pass membrane protein</topology>
    </subcellularLocation>
</comment>
<dbReference type="AlphaFoldDB" id="A0A327YMQ9"/>
<evidence type="ECO:0000313" key="9">
    <source>
        <dbReference type="EMBL" id="RAK20985.1"/>
    </source>
</evidence>
<dbReference type="Pfam" id="PF03349">
    <property type="entry name" value="Toluene_X"/>
    <property type="match status" value="1"/>
</dbReference>
<keyword evidence="4" id="KW-0812">Transmembrane</keyword>
<organism evidence="9 10">
    <name type="scientific">Flavobacterium aquaticum</name>
    <dbReference type="NCBI Taxonomy" id="1236486"/>
    <lineage>
        <taxon>Bacteria</taxon>
        <taxon>Pseudomonadati</taxon>
        <taxon>Bacteroidota</taxon>
        <taxon>Flavobacteriia</taxon>
        <taxon>Flavobacteriales</taxon>
        <taxon>Flavobacteriaceae</taxon>
        <taxon>Flavobacterium</taxon>
    </lineage>
</organism>
<protein>
    <submittedName>
        <fullName evidence="9">Long-subunit fatty acid transport protein</fullName>
    </submittedName>
</protein>
<sequence length="418" mass="46693">MIKKLIVFASIIVSLNSWAQDNTASPYSYYGLGEVKFRGTQDARAMGGLSITGDSIQLGLMNPASYSKLKLTTFAVGGTNSSTNFSTDTEKEKAQRTSFDYLAVGLPLGKFGMAFGLMPYSAVGYKNENTVESTEGTRYFRSQGNGFINKVFVGGSYTFNDNLSFGFDFAYHFGDIINEFTEKALSPELTQYTTREKNTTELNGVSFNIGLLYNRQINSKLTFHSSLTYSPESKLSTTNFRNIATVVYTIDGTELSNDDEDINLPNKELTIPSRLSLGFGLGENKKWLLGSELTFTQNKNLVNRFTELTQVSYENSTRFALGGYYIPKYDSFSNYLQRIVYRAGFKYENTGLVLNNKSINDYGMNFGLGLPLGFSRIDLGFEFGKRGTTSNGLIEENYFNISVGLNLGAKWFERRKID</sequence>
<gene>
    <name evidence="9" type="ORF">B0I03_10696</name>
</gene>
<dbReference type="Gene3D" id="2.40.160.60">
    <property type="entry name" value="Outer membrane protein transport protein (OMPP1/FadL/TodX)"/>
    <property type="match status" value="1"/>
</dbReference>
<feature type="chain" id="PRO_5016235392" evidence="8">
    <location>
        <begin position="20"/>
        <end position="418"/>
    </location>
</feature>
<comment type="caution">
    <text evidence="9">The sequence shown here is derived from an EMBL/GenBank/DDBJ whole genome shotgun (WGS) entry which is preliminary data.</text>
</comment>
<dbReference type="RefSeq" id="WP_111567377.1">
    <property type="nucleotide sequence ID" value="NZ_QLMI01000006.1"/>
</dbReference>
<keyword evidence="10" id="KW-1185">Reference proteome</keyword>
<evidence type="ECO:0000256" key="8">
    <source>
        <dbReference type="SAM" id="SignalP"/>
    </source>
</evidence>
<dbReference type="Proteomes" id="UP000249620">
    <property type="component" value="Unassembled WGS sequence"/>
</dbReference>
<evidence type="ECO:0000256" key="2">
    <source>
        <dbReference type="ARBA" id="ARBA00008163"/>
    </source>
</evidence>
<dbReference type="OrthoDB" id="1491239at2"/>
<comment type="similarity">
    <text evidence="2">Belongs to the OmpP1/FadL family.</text>
</comment>
<feature type="signal peptide" evidence="8">
    <location>
        <begin position="1"/>
        <end position="19"/>
    </location>
</feature>
<evidence type="ECO:0000256" key="1">
    <source>
        <dbReference type="ARBA" id="ARBA00004571"/>
    </source>
</evidence>
<dbReference type="InterPro" id="IPR005017">
    <property type="entry name" value="OMPP1/FadL/TodX"/>
</dbReference>
<evidence type="ECO:0000256" key="5">
    <source>
        <dbReference type="ARBA" id="ARBA00022729"/>
    </source>
</evidence>
<proteinExistence type="inferred from homology"/>
<accession>A0A327YMQ9</accession>
<dbReference type="SUPFAM" id="SSF56935">
    <property type="entry name" value="Porins"/>
    <property type="match status" value="1"/>
</dbReference>
<reference evidence="9 10" key="1">
    <citation type="submission" date="2018-06" db="EMBL/GenBank/DDBJ databases">
        <title>Genomic Encyclopedia of Type Strains, Phase III (KMG-III): the genomes of soil and plant-associated and newly described type strains.</title>
        <authorList>
            <person name="Whitman W."/>
        </authorList>
    </citation>
    <scope>NUCLEOTIDE SEQUENCE [LARGE SCALE GENOMIC DNA]</scope>
    <source>
        <strain evidence="9 10">CGMCC 1.12398</strain>
    </source>
</reference>
<evidence type="ECO:0000256" key="3">
    <source>
        <dbReference type="ARBA" id="ARBA00022452"/>
    </source>
</evidence>
<keyword evidence="7" id="KW-0998">Cell outer membrane</keyword>
<keyword evidence="3" id="KW-1134">Transmembrane beta strand</keyword>
<dbReference type="GO" id="GO:0009279">
    <property type="term" value="C:cell outer membrane"/>
    <property type="evidence" value="ECO:0007669"/>
    <property type="project" value="UniProtKB-SubCell"/>
</dbReference>
<keyword evidence="6" id="KW-0472">Membrane</keyword>
<keyword evidence="5 8" id="KW-0732">Signal</keyword>
<evidence type="ECO:0000256" key="6">
    <source>
        <dbReference type="ARBA" id="ARBA00023136"/>
    </source>
</evidence>